<reference evidence="1 2" key="1">
    <citation type="submission" date="2021-03" db="EMBL/GenBank/DDBJ databases">
        <title>Five novel Rahnella species.</title>
        <authorList>
            <person name="Brady C."/>
            <person name="Asselin J."/>
            <person name="Beer S."/>
            <person name="Bruberg M.B."/>
            <person name="Crampton B."/>
            <person name="Venter S."/>
            <person name="Arnold D."/>
            <person name="Denman S."/>
        </authorList>
    </citation>
    <scope>NUCLEOTIDE SEQUENCE [LARGE SCALE GENOMIC DNA]</scope>
    <source>
        <strain evidence="1 2">H11b</strain>
    </source>
</reference>
<evidence type="ECO:0000313" key="1">
    <source>
        <dbReference type="EMBL" id="MBU9855648.1"/>
    </source>
</evidence>
<gene>
    <name evidence="1" type="ORF">J1778_10195</name>
</gene>
<protein>
    <recommendedName>
        <fullName evidence="3">Mig-14 protein</fullName>
    </recommendedName>
</protein>
<dbReference type="Pfam" id="PF07395">
    <property type="entry name" value="Mig-14"/>
    <property type="match status" value="1"/>
</dbReference>
<dbReference type="RefSeq" id="WP_217173081.1">
    <property type="nucleotide sequence ID" value="NZ_JAFMOW010000060.1"/>
</dbReference>
<dbReference type="Proteomes" id="UP000734343">
    <property type="component" value="Unassembled WGS sequence"/>
</dbReference>
<evidence type="ECO:0008006" key="3">
    <source>
        <dbReference type="Google" id="ProtNLM"/>
    </source>
</evidence>
<organism evidence="1 2">
    <name type="scientific">Rahnella bonaserana</name>
    <dbReference type="NCBI Taxonomy" id="2816248"/>
    <lineage>
        <taxon>Bacteria</taxon>
        <taxon>Pseudomonadati</taxon>
        <taxon>Pseudomonadota</taxon>
        <taxon>Gammaproteobacteria</taxon>
        <taxon>Enterobacterales</taxon>
        <taxon>Yersiniaceae</taxon>
        <taxon>Rahnella</taxon>
    </lineage>
</organism>
<proteinExistence type="predicted"/>
<comment type="caution">
    <text evidence="1">The sequence shown here is derived from an EMBL/GenBank/DDBJ whole genome shotgun (WGS) entry which is preliminary data.</text>
</comment>
<keyword evidence="2" id="KW-1185">Reference proteome</keyword>
<name>A0ABS6LU69_9GAMM</name>
<accession>A0ABS6LU69</accession>
<sequence>MNKMLKKIFGWECSSFDIYQQSYYKFGGSVNTHPKILQYLLDKKICEIDFYHYKEKGTVQGCFFEISNKIGVNLWRTYPITSDEIILPVNINKKVFLPGRSNKISSAHSNHFYNAIFTKFRPKKKFICLAKDDFSKKSHKNRRNEFNKFIKEGGVVKNVNELQPEQLANIYVLLFKKRFQDNVKCYNEEILIDFFTYFKDMIFGYVLFIDGSLPCAYDFILKAESDKWIYFDVPNGGVDPDYSHLSVGSILMWLNINEADKLCNDKNKKRLFSIGLYDPKWDYKTRWCNKVPVGKTIFM</sequence>
<evidence type="ECO:0000313" key="2">
    <source>
        <dbReference type="Proteomes" id="UP000734343"/>
    </source>
</evidence>
<dbReference type="EMBL" id="JAFMOW010000060">
    <property type="protein sequence ID" value="MBU9855648.1"/>
    <property type="molecule type" value="Genomic_DNA"/>
</dbReference>
<dbReference type="InterPro" id="IPR009977">
    <property type="entry name" value="Mig-14"/>
</dbReference>